<dbReference type="Pfam" id="PF07683">
    <property type="entry name" value="CobW_C"/>
    <property type="match status" value="1"/>
</dbReference>
<dbReference type="SMART" id="SM00833">
    <property type="entry name" value="CobW_C"/>
    <property type="match status" value="1"/>
</dbReference>
<dbReference type="AlphaFoldDB" id="A0A8H9G972"/>
<dbReference type="RefSeq" id="WP_175328180.1">
    <property type="nucleotide sequence ID" value="NZ_BMOI01000002.1"/>
</dbReference>
<dbReference type="InterPro" id="IPR011629">
    <property type="entry name" value="CobW-like_C"/>
</dbReference>
<dbReference type="PANTHER" id="PTHR43603">
    <property type="entry name" value="COBW DOMAIN-CONTAINING PROTEIN DDB_G0274527"/>
    <property type="match status" value="1"/>
</dbReference>
<evidence type="ECO:0000313" key="5">
    <source>
        <dbReference type="Proteomes" id="UP000746584"/>
    </source>
</evidence>
<evidence type="ECO:0000313" key="3">
    <source>
        <dbReference type="EMBL" id="MBM7802358.1"/>
    </source>
</evidence>
<dbReference type="PANTHER" id="PTHR43603:SF1">
    <property type="entry name" value="ZINC-REGULATED GTPASE METALLOPROTEIN ACTIVATOR 1"/>
    <property type="match status" value="1"/>
</dbReference>
<protein>
    <submittedName>
        <fullName evidence="3">G3E family GTPase</fullName>
    </submittedName>
</protein>
<gene>
    <name evidence="2" type="ORF">GCM10009769_07940</name>
    <name evidence="3" type="ORF">JOE58_001609</name>
</gene>
<sequence length="350" mass="37571">MRSAAITLVSALHDADAHGLAERLLGNGPSRDHAMRVRGSAVTVARAVAERADRIDRTCGPDVDHGLVVSLAAGTDVRAVGMMLANAARSETGDDRVLRHVVSVLRADDVAHLLWSDVDDAFVAAERVSALVEYATVIVLDRIEPLSGRRRRALVALLHRMAPHALVVSGRSVRGPLDLPASNGGAARLLAGGAGWMRALSSGADLDVPPRSDRDDLVTLRYREPLPFHPGRLARVIEHDLAAGANGRVLRSKGFFRLASRPDHVGAWSSFGAMLALDPTANRSWDADAPVGQALWFVGERLDVHGIERALDSALLTAEELLAGPDVWRTWADPFPVWPALDPSHGRRGE</sequence>
<keyword evidence="5" id="KW-1185">Reference proteome</keyword>
<evidence type="ECO:0000313" key="4">
    <source>
        <dbReference type="Proteomes" id="UP000648535"/>
    </source>
</evidence>
<proteinExistence type="predicted"/>
<reference evidence="2" key="2">
    <citation type="submission" date="2020-09" db="EMBL/GenBank/DDBJ databases">
        <authorList>
            <person name="Sun Q."/>
            <person name="Ohkuma M."/>
        </authorList>
    </citation>
    <scope>NUCLEOTIDE SEQUENCE</scope>
    <source>
        <strain evidence="2">JCM 1480</strain>
    </source>
</reference>
<dbReference type="EMBL" id="JAFBCG010000001">
    <property type="protein sequence ID" value="MBM7802358.1"/>
    <property type="molecule type" value="Genomic_DNA"/>
</dbReference>
<reference evidence="2" key="1">
    <citation type="journal article" date="2014" name="Int. J. Syst. Evol. Microbiol.">
        <title>Complete genome sequence of Corynebacterium casei LMG S-19264T (=DSM 44701T), isolated from a smear-ripened cheese.</title>
        <authorList>
            <consortium name="US DOE Joint Genome Institute (JGI-PGF)"/>
            <person name="Walter F."/>
            <person name="Albersmeier A."/>
            <person name="Kalinowski J."/>
            <person name="Ruckert C."/>
        </authorList>
    </citation>
    <scope>NUCLEOTIDE SEQUENCE</scope>
    <source>
        <strain evidence="2">JCM 1480</strain>
    </source>
</reference>
<comment type="caution">
    <text evidence="2">The sequence shown here is derived from an EMBL/GenBank/DDBJ whole genome shotgun (WGS) entry which is preliminary data.</text>
</comment>
<feature type="domain" description="CobW C-terminal" evidence="1">
    <location>
        <begin position="217"/>
        <end position="315"/>
    </location>
</feature>
<dbReference type="Proteomes" id="UP000746584">
    <property type="component" value="Unassembled WGS sequence"/>
</dbReference>
<evidence type="ECO:0000259" key="1">
    <source>
        <dbReference type="SMART" id="SM00833"/>
    </source>
</evidence>
<dbReference type="InterPro" id="IPR051927">
    <property type="entry name" value="Zn_Chap_cDPG_Synth"/>
</dbReference>
<accession>A0A8H9G972</accession>
<dbReference type="EMBL" id="BMOI01000002">
    <property type="protein sequence ID" value="GGK92178.1"/>
    <property type="molecule type" value="Genomic_DNA"/>
</dbReference>
<organism evidence="2 4">
    <name type="scientific">Curtobacterium luteum</name>
    <dbReference type="NCBI Taxonomy" id="33881"/>
    <lineage>
        <taxon>Bacteria</taxon>
        <taxon>Bacillati</taxon>
        <taxon>Actinomycetota</taxon>
        <taxon>Actinomycetes</taxon>
        <taxon>Micrococcales</taxon>
        <taxon>Microbacteriaceae</taxon>
        <taxon>Curtobacterium</taxon>
    </lineage>
</organism>
<name>A0A8H9G972_9MICO</name>
<dbReference type="Proteomes" id="UP000648535">
    <property type="component" value="Unassembled WGS sequence"/>
</dbReference>
<reference evidence="3 5" key="3">
    <citation type="submission" date="2021-01" db="EMBL/GenBank/DDBJ databases">
        <title>Sequencing the genomes of 1000 actinobacteria strains.</title>
        <authorList>
            <person name="Klenk H.-P."/>
        </authorList>
    </citation>
    <scope>NUCLEOTIDE SEQUENCE [LARGE SCALE GENOMIC DNA]</scope>
    <source>
        <strain evidence="3 5">DSM 20542</strain>
    </source>
</reference>
<dbReference type="SUPFAM" id="SSF90002">
    <property type="entry name" value="Hypothetical protein YjiA, C-terminal domain"/>
    <property type="match status" value="1"/>
</dbReference>
<evidence type="ECO:0000313" key="2">
    <source>
        <dbReference type="EMBL" id="GGK92178.1"/>
    </source>
</evidence>